<dbReference type="Pfam" id="PF00188">
    <property type="entry name" value="CAP"/>
    <property type="match status" value="1"/>
</dbReference>
<keyword evidence="4" id="KW-1185">Reference proteome</keyword>
<dbReference type="InterPro" id="IPR035940">
    <property type="entry name" value="CAP_sf"/>
</dbReference>
<evidence type="ECO:0000259" key="2">
    <source>
        <dbReference type="Pfam" id="PF00188"/>
    </source>
</evidence>
<feature type="compositionally biased region" description="Polar residues" evidence="1">
    <location>
        <begin position="113"/>
        <end position="134"/>
    </location>
</feature>
<comment type="caution">
    <text evidence="3">The sequence shown here is derived from an EMBL/GenBank/DDBJ whole genome shotgun (WGS) entry which is preliminary data.</text>
</comment>
<reference evidence="3" key="1">
    <citation type="submission" date="2023-04" db="EMBL/GenBank/DDBJ databases">
        <title>Phytophthora fragariaefolia NBRC 109709.</title>
        <authorList>
            <person name="Ichikawa N."/>
            <person name="Sato H."/>
            <person name="Tonouchi N."/>
        </authorList>
    </citation>
    <scope>NUCLEOTIDE SEQUENCE</scope>
    <source>
        <strain evidence="3">NBRC 109709</strain>
    </source>
</reference>
<dbReference type="CDD" id="cd05379">
    <property type="entry name" value="CAP_bacterial"/>
    <property type="match status" value="1"/>
</dbReference>
<dbReference type="Gene3D" id="3.40.33.10">
    <property type="entry name" value="CAP"/>
    <property type="match status" value="1"/>
</dbReference>
<dbReference type="InterPro" id="IPR014044">
    <property type="entry name" value="CAP_dom"/>
</dbReference>
<evidence type="ECO:0000313" key="4">
    <source>
        <dbReference type="Proteomes" id="UP001165121"/>
    </source>
</evidence>
<evidence type="ECO:0000256" key="1">
    <source>
        <dbReference type="SAM" id="MobiDB-lite"/>
    </source>
</evidence>
<evidence type="ECO:0000313" key="3">
    <source>
        <dbReference type="EMBL" id="GMF39432.1"/>
    </source>
</evidence>
<dbReference type="PANTHER" id="PTHR31157">
    <property type="entry name" value="SCP DOMAIN-CONTAINING PROTEIN"/>
    <property type="match status" value="1"/>
</dbReference>
<accession>A0A9W7CT59</accession>
<gene>
    <name evidence="3" type="ORF">Pfra01_001169900</name>
</gene>
<dbReference type="Proteomes" id="UP001165121">
    <property type="component" value="Unassembled WGS sequence"/>
</dbReference>
<feature type="compositionally biased region" description="Polar residues" evidence="1">
    <location>
        <begin position="96"/>
        <end position="106"/>
    </location>
</feature>
<protein>
    <submittedName>
        <fullName evidence="3">Unnamed protein product</fullName>
    </submittedName>
</protein>
<sequence>MADHDYMAHGGTDGSTMEKRITDSGYVWNTAGENVAAGQVDVNSVMDAWMMSPEHRANILGDYNMLGASYAFNGRGAYKHYWTQDFGKSNRESCDSGVSSRPSTSGRVPHNNGGVTHNQNNGRSQPRPQANKATMQVPHAPSVLSAKELEASLGVAVSPVPKTAVHVVKAKTPCPPGKRSI</sequence>
<dbReference type="EMBL" id="BSXT01001171">
    <property type="protein sequence ID" value="GMF39432.1"/>
    <property type="molecule type" value="Genomic_DNA"/>
</dbReference>
<feature type="region of interest" description="Disordered" evidence="1">
    <location>
        <begin position="89"/>
        <end position="138"/>
    </location>
</feature>
<feature type="domain" description="SCP" evidence="2">
    <location>
        <begin position="1"/>
        <end position="86"/>
    </location>
</feature>
<organism evidence="3 4">
    <name type="scientific">Phytophthora fragariaefolia</name>
    <dbReference type="NCBI Taxonomy" id="1490495"/>
    <lineage>
        <taxon>Eukaryota</taxon>
        <taxon>Sar</taxon>
        <taxon>Stramenopiles</taxon>
        <taxon>Oomycota</taxon>
        <taxon>Peronosporomycetes</taxon>
        <taxon>Peronosporales</taxon>
        <taxon>Peronosporaceae</taxon>
        <taxon>Phytophthora</taxon>
    </lineage>
</organism>
<dbReference type="AlphaFoldDB" id="A0A9W7CT59"/>
<name>A0A9W7CT59_9STRA</name>
<proteinExistence type="predicted"/>
<dbReference type="PANTHER" id="PTHR31157:SF1">
    <property type="entry name" value="SCP DOMAIN-CONTAINING PROTEIN"/>
    <property type="match status" value="1"/>
</dbReference>
<dbReference type="OrthoDB" id="122553at2759"/>